<keyword evidence="4" id="KW-1185">Reference proteome</keyword>
<evidence type="ECO:0000313" key="5">
    <source>
        <dbReference type="WBParaSite" id="PDA_v2.g23770.t1"/>
    </source>
</evidence>
<dbReference type="PANTHER" id="PTHR46690:SF1">
    <property type="entry name" value="CYTOCHROME C OXIDASE ASSEMBLY FACTOR 6 HOMOLOG"/>
    <property type="match status" value="1"/>
</dbReference>
<evidence type="ECO:0000313" key="4">
    <source>
        <dbReference type="Proteomes" id="UP000887578"/>
    </source>
</evidence>
<evidence type="ECO:0000256" key="1">
    <source>
        <dbReference type="ARBA" id="ARBA00004173"/>
    </source>
</evidence>
<dbReference type="SUPFAM" id="SSF47694">
    <property type="entry name" value="Cytochrome c oxidase subunit h"/>
    <property type="match status" value="1"/>
</dbReference>
<name>A0A914PY65_9BILA</name>
<dbReference type="Proteomes" id="UP000887578">
    <property type="component" value="Unplaced"/>
</dbReference>
<dbReference type="GO" id="GO:0042775">
    <property type="term" value="P:mitochondrial ATP synthesis coupled electron transport"/>
    <property type="evidence" value="ECO:0007669"/>
    <property type="project" value="TreeGrafter"/>
</dbReference>
<keyword evidence="2" id="KW-0496">Mitochondrion</keyword>
<evidence type="ECO:0000256" key="2">
    <source>
        <dbReference type="ARBA" id="ARBA00023128"/>
    </source>
</evidence>
<organism evidence="4 5">
    <name type="scientific">Panagrolaimus davidi</name>
    <dbReference type="NCBI Taxonomy" id="227884"/>
    <lineage>
        <taxon>Eukaryota</taxon>
        <taxon>Metazoa</taxon>
        <taxon>Ecdysozoa</taxon>
        <taxon>Nematoda</taxon>
        <taxon>Chromadorea</taxon>
        <taxon>Rhabditida</taxon>
        <taxon>Tylenchina</taxon>
        <taxon>Panagrolaimomorpha</taxon>
        <taxon>Panagrolaimoidea</taxon>
        <taxon>Panagrolaimidae</taxon>
        <taxon>Panagrolaimus</taxon>
    </lineage>
</organism>
<comment type="subcellular location">
    <subcellularLocation>
        <location evidence="1">Mitochondrion</location>
    </subcellularLocation>
</comment>
<dbReference type="GO" id="GO:0008535">
    <property type="term" value="P:respiratory chain complex IV assembly"/>
    <property type="evidence" value="ECO:0007669"/>
    <property type="project" value="InterPro"/>
</dbReference>
<proteinExistence type="predicted"/>
<dbReference type="InterPro" id="IPR036549">
    <property type="entry name" value="CX6/COA6-like_sf"/>
</dbReference>
<dbReference type="Pfam" id="PF02297">
    <property type="entry name" value="COX6B"/>
    <property type="match status" value="1"/>
</dbReference>
<accession>A0A914PY65</accession>
<sequence length="84" mass="9850">MSSSDGATLKSNRKACHQARDLFFDCYDKNNGNQSKCRLELKEFENHCPVSWVQHFMRKHKFEKYKEELTKEGLLSDKDAPPRA</sequence>
<dbReference type="InterPro" id="IPR042289">
    <property type="entry name" value="COA6"/>
</dbReference>
<evidence type="ECO:0000256" key="3">
    <source>
        <dbReference type="ARBA" id="ARBA00023157"/>
    </source>
</evidence>
<dbReference type="Gene3D" id="1.10.10.140">
    <property type="entry name" value="Cytochrome c oxidase, subunit VIb"/>
    <property type="match status" value="1"/>
</dbReference>
<reference evidence="5" key="1">
    <citation type="submission" date="2022-11" db="UniProtKB">
        <authorList>
            <consortium name="WormBaseParasite"/>
        </authorList>
    </citation>
    <scope>IDENTIFICATION</scope>
</reference>
<dbReference type="AlphaFoldDB" id="A0A914PY65"/>
<keyword evidence="3" id="KW-1015">Disulfide bond</keyword>
<dbReference type="GO" id="GO:0005739">
    <property type="term" value="C:mitochondrion"/>
    <property type="evidence" value="ECO:0007669"/>
    <property type="project" value="UniProtKB-SubCell"/>
</dbReference>
<dbReference type="PANTHER" id="PTHR46690">
    <property type="entry name" value="CYTOCHROME C OXIDASE ASSEMBLY FACTOR 6 HOMOLOG"/>
    <property type="match status" value="1"/>
</dbReference>
<protein>
    <submittedName>
        <fullName evidence="5">Cytochrome c oxidase assembly factor 6</fullName>
    </submittedName>
</protein>
<dbReference type="PROSITE" id="PS51808">
    <property type="entry name" value="CHCH"/>
    <property type="match status" value="1"/>
</dbReference>
<dbReference type="InterPro" id="IPR048280">
    <property type="entry name" value="COX6B-like"/>
</dbReference>
<dbReference type="WBParaSite" id="PDA_v2.g23770.t1">
    <property type="protein sequence ID" value="PDA_v2.g23770.t1"/>
    <property type="gene ID" value="PDA_v2.g23770"/>
</dbReference>